<accession>F8N9V0</accession>
<evidence type="ECO:0000313" key="1">
    <source>
        <dbReference type="EMBL" id="EGN57767.1"/>
    </source>
</evidence>
<dbReference type="HOGENOM" id="CLU_2956792_0_0_10"/>
<proteinExistence type="predicted"/>
<protein>
    <submittedName>
        <fullName evidence="1">Uncharacterized protein</fullName>
    </submittedName>
</protein>
<sequence length="59" mass="6323">MKEKIEFNEIIPASDVLTDELDGINGGKSSESSVCLKGCITGERKEGPVKGTSKEELKP</sequence>
<dbReference type="AlphaFoldDB" id="F8N9V0"/>
<reference evidence="2" key="1">
    <citation type="journal article" date="2011" name="Stand. Genomic Sci.">
        <title>Non-contiguous finished genome sequence of the opportunistic oral pathogen Prevotella multisaccharivorax type strain (PPPA20).</title>
        <authorList>
            <person name="Pati A."/>
            <person name="Gronow S."/>
            <person name="Lu M."/>
            <person name="Lapidus A."/>
            <person name="Nolan M."/>
            <person name="Lucas S."/>
            <person name="Hammon N."/>
            <person name="Deshpande S."/>
            <person name="Cheng J.F."/>
            <person name="Tapia R."/>
            <person name="Han C."/>
            <person name="Goodwin L."/>
            <person name="Pitluck S."/>
            <person name="Liolios K."/>
            <person name="Pagani I."/>
            <person name="Mavromatis K."/>
            <person name="Mikhailova N."/>
            <person name="Huntemann M."/>
            <person name="Chen A."/>
            <person name="Palaniappan K."/>
            <person name="Land M."/>
            <person name="Hauser L."/>
            <person name="Detter J.C."/>
            <person name="Brambilla E.M."/>
            <person name="Rohde M."/>
            <person name="Goker M."/>
            <person name="Woyke T."/>
            <person name="Bristow J."/>
            <person name="Eisen J.A."/>
            <person name="Markowitz V."/>
            <person name="Hugenholtz P."/>
            <person name="Kyrpides N.C."/>
            <person name="Klenk H.P."/>
            <person name="Ivanova N."/>
        </authorList>
    </citation>
    <scope>NUCLEOTIDE SEQUENCE [LARGE SCALE GENOMIC DNA]</scope>
    <source>
        <strain evidence="2">DSM 17128</strain>
    </source>
</reference>
<dbReference type="STRING" id="688246.Premu_2390"/>
<organism evidence="1 2">
    <name type="scientific">Hallella multisaccharivorax DSM 17128</name>
    <dbReference type="NCBI Taxonomy" id="688246"/>
    <lineage>
        <taxon>Bacteria</taxon>
        <taxon>Pseudomonadati</taxon>
        <taxon>Bacteroidota</taxon>
        <taxon>Bacteroidia</taxon>
        <taxon>Bacteroidales</taxon>
        <taxon>Prevotellaceae</taxon>
        <taxon>Hallella</taxon>
    </lineage>
</organism>
<dbReference type="Proteomes" id="UP000002772">
    <property type="component" value="Unassembled WGS sequence"/>
</dbReference>
<dbReference type="EMBL" id="GL945017">
    <property type="protein sequence ID" value="EGN57767.1"/>
    <property type="molecule type" value="Genomic_DNA"/>
</dbReference>
<keyword evidence="2" id="KW-1185">Reference proteome</keyword>
<gene>
    <name evidence="1" type="ORF">Premu_2390</name>
</gene>
<dbReference type="RefSeq" id="WP_007575551.1">
    <property type="nucleotide sequence ID" value="NZ_BPTS01000002.1"/>
</dbReference>
<name>F8N9V0_9BACT</name>
<evidence type="ECO:0000313" key="2">
    <source>
        <dbReference type="Proteomes" id="UP000002772"/>
    </source>
</evidence>